<proteinExistence type="predicted"/>
<gene>
    <name evidence="2" type="ORF">SAMN05444414_10861</name>
</gene>
<dbReference type="AlphaFoldDB" id="A0A1M6YXB6"/>
<feature type="transmembrane region" description="Helical" evidence="1">
    <location>
        <begin position="108"/>
        <end position="125"/>
    </location>
</feature>
<dbReference type="Proteomes" id="UP000184191">
    <property type="component" value="Unassembled WGS sequence"/>
</dbReference>
<keyword evidence="1" id="KW-0812">Transmembrane</keyword>
<keyword evidence="1" id="KW-0472">Membrane</keyword>
<evidence type="ECO:0000313" key="3">
    <source>
        <dbReference type="Proteomes" id="UP000184191"/>
    </source>
</evidence>
<protein>
    <submittedName>
        <fullName evidence="2">Uncharacterized protein</fullName>
    </submittedName>
</protein>
<feature type="transmembrane region" description="Helical" evidence="1">
    <location>
        <begin position="186"/>
        <end position="204"/>
    </location>
</feature>
<accession>A0A1M6YXB6</accession>
<organism evidence="2 3">
    <name type="scientific">Roseovarius marisflavi</name>
    <dbReference type="NCBI Taxonomy" id="1054996"/>
    <lineage>
        <taxon>Bacteria</taxon>
        <taxon>Pseudomonadati</taxon>
        <taxon>Pseudomonadota</taxon>
        <taxon>Alphaproteobacteria</taxon>
        <taxon>Rhodobacterales</taxon>
        <taxon>Roseobacteraceae</taxon>
        <taxon>Roseovarius</taxon>
    </lineage>
</organism>
<reference evidence="3" key="1">
    <citation type="submission" date="2016-11" db="EMBL/GenBank/DDBJ databases">
        <authorList>
            <person name="Varghese N."/>
            <person name="Submissions S."/>
        </authorList>
    </citation>
    <scope>NUCLEOTIDE SEQUENCE [LARGE SCALE GENOMIC DNA]</scope>
    <source>
        <strain evidence="3">DSM 29327</strain>
    </source>
</reference>
<dbReference type="EMBL" id="FRBN01000008">
    <property type="protein sequence ID" value="SHL22941.1"/>
    <property type="molecule type" value="Genomic_DNA"/>
</dbReference>
<name>A0A1M6YXB6_9RHOB</name>
<dbReference type="RefSeq" id="WP_073197349.1">
    <property type="nucleotide sequence ID" value="NZ_FRBN01000008.1"/>
</dbReference>
<feature type="transmembrane region" description="Helical" evidence="1">
    <location>
        <begin position="145"/>
        <end position="165"/>
    </location>
</feature>
<evidence type="ECO:0000256" key="1">
    <source>
        <dbReference type="SAM" id="Phobius"/>
    </source>
</evidence>
<sequence length="205" mass="23124">MIQKVDTFEYFRISNVKIEIDRLVSILDSTGETSITLECGDTIYESLEEIKFNKSAIVIPFRVECDGTTISFDPFEVSISGKSSSSHRQKALSKELEAYVPLLSKRPVITLLVGMFFIPFGLLWLFDYFDFESSTKFFGANLTDIAQVCLNLLSAVAVSMLYMFHWTRVKLYSSTNGFWGRHKEQIAVGVIVALVTAAFSYFVGL</sequence>
<dbReference type="STRING" id="1054996.SAMN05444414_10861"/>
<evidence type="ECO:0000313" key="2">
    <source>
        <dbReference type="EMBL" id="SHL22941.1"/>
    </source>
</evidence>
<keyword evidence="1" id="KW-1133">Transmembrane helix</keyword>
<keyword evidence="3" id="KW-1185">Reference proteome</keyword>